<dbReference type="RefSeq" id="XP_004349486.1">
    <property type="nucleotide sequence ID" value="XM_004349436.2"/>
</dbReference>
<keyword evidence="6" id="KW-1185">Reference proteome</keyword>
<gene>
    <name evidence="5" type="ORF">CAOG_002736</name>
</gene>
<organism evidence="5 6">
    <name type="scientific">Capsaspora owczarzaki (strain ATCC 30864)</name>
    <dbReference type="NCBI Taxonomy" id="595528"/>
    <lineage>
        <taxon>Eukaryota</taxon>
        <taxon>Filasterea</taxon>
        <taxon>Capsaspora</taxon>
    </lineage>
</organism>
<sequence length="287" mass="29545">MAETAAAAPTTFNVFFGNIPFGTTEETLKNLFPGNADLIDAKVIRRGVRSMGYGFVEFRTEAAAKAAVDAWNKKEIEGRPVNVEISVKKERATTAPAATAGAAAAAAAPATGDAAARGAAAGGARRGRFNRGPRAPRAPRAEGAAPLTGAAPVAAAPAAAAPAGERRPRAPRAARPARTPRAPVDPSAPREESKTLLFVGNLPFTVTDNQLKTDTFAGFEVARAYVVPGRREGRSKGYGFVELNSEAEADRALAAVQGKTVEDRTITVKRALKTDSAGPAAAATATA</sequence>
<dbReference type="SMART" id="SM00360">
    <property type="entry name" value="RRM"/>
    <property type="match status" value="2"/>
</dbReference>
<evidence type="ECO:0000256" key="3">
    <source>
        <dbReference type="SAM" id="MobiDB-lite"/>
    </source>
</evidence>
<protein>
    <recommendedName>
        <fullName evidence="4">RRM domain-containing protein</fullName>
    </recommendedName>
</protein>
<feature type="domain" description="RRM" evidence="4">
    <location>
        <begin position="195"/>
        <end position="273"/>
    </location>
</feature>
<dbReference type="InterPro" id="IPR000504">
    <property type="entry name" value="RRM_dom"/>
</dbReference>
<evidence type="ECO:0000256" key="2">
    <source>
        <dbReference type="PROSITE-ProRule" id="PRU00176"/>
    </source>
</evidence>
<dbReference type="InterPro" id="IPR035979">
    <property type="entry name" value="RBD_domain_sf"/>
</dbReference>
<dbReference type="OrthoDB" id="439808at2759"/>
<evidence type="ECO:0000313" key="5">
    <source>
        <dbReference type="EMBL" id="KJE91623.1"/>
    </source>
</evidence>
<name>A0A0D2WMZ0_CAPO3</name>
<evidence type="ECO:0000256" key="1">
    <source>
        <dbReference type="ARBA" id="ARBA00022884"/>
    </source>
</evidence>
<proteinExistence type="predicted"/>
<dbReference type="InterPro" id="IPR012677">
    <property type="entry name" value="Nucleotide-bd_a/b_plait_sf"/>
</dbReference>
<dbReference type="PhylomeDB" id="A0A0D2WMZ0"/>
<dbReference type="EMBL" id="KE346362">
    <property type="protein sequence ID" value="KJE91623.1"/>
    <property type="molecule type" value="Genomic_DNA"/>
</dbReference>
<feature type="domain" description="RRM" evidence="4">
    <location>
        <begin position="12"/>
        <end position="88"/>
    </location>
</feature>
<dbReference type="Proteomes" id="UP000008743">
    <property type="component" value="Unassembled WGS sequence"/>
</dbReference>
<dbReference type="GO" id="GO:0003723">
    <property type="term" value="F:RNA binding"/>
    <property type="evidence" value="ECO:0007669"/>
    <property type="project" value="UniProtKB-UniRule"/>
</dbReference>
<dbReference type="OMA" id="MHGKDVN"/>
<feature type="region of interest" description="Disordered" evidence="3">
    <location>
        <begin position="117"/>
        <end position="192"/>
    </location>
</feature>
<dbReference type="InParanoid" id="A0A0D2WMZ0"/>
<evidence type="ECO:0000259" key="4">
    <source>
        <dbReference type="PROSITE" id="PS50102"/>
    </source>
</evidence>
<dbReference type="PROSITE" id="PS50102">
    <property type="entry name" value="RRM"/>
    <property type="match status" value="2"/>
</dbReference>
<dbReference type="STRING" id="595528.A0A0D2WMZ0"/>
<reference evidence="6" key="1">
    <citation type="submission" date="2011-02" db="EMBL/GenBank/DDBJ databases">
        <title>The Genome Sequence of Capsaspora owczarzaki ATCC 30864.</title>
        <authorList>
            <person name="Russ C."/>
            <person name="Cuomo C."/>
            <person name="Burger G."/>
            <person name="Gray M.W."/>
            <person name="Holland P.W.H."/>
            <person name="King N."/>
            <person name="Lang F.B.F."/>
            <person name="Roger A.J."/>
            <person name="Ruiz-Trillo I."/>
            <person name="Young S.K."/>
            <person name="Zeng Q."/>
            <person name="Gargeya S."/>
            <person name="Alvarado L."/>
            <person name="Berlin A."/>
            <person name="Chapman S.B."/>
            <person name="Chen Z."/>
            <person name="Freedman E."/>
            <person name="Gellesch M."/>
            <person name="Goldberg J."/>
            <person name="Griggs A."/>
            <person name="Gujja S."/>
            <person name="Heilman E."/>
            <person name="Heiman D."/>
            <person name="Howarth C."/>
            <person name="Mehta T."/>
            <person name="Neiman D."/>
            <person name="Pearson M."/>
            <person name="Roberts A."/>
            <person name="Saif S."/>
            <person name="Shea T."/>
            <person name="Shenoy N."/>
            <person name="Sisk P."/>
            <person name="Stolte C."/>
            <person name="Sykes S."/>
            <person name="White J."/>
            <person name="Yandava C."/>
            <person name="Haas B."/>
            <person name="Nusbaum C."/>
            <person name="Birren B."/>
        </authorList>
    </citation>
    <scope>NUCLEOTIDE SEQUENCE</scope>
    <source>
        <strain evidence="6">ATCC 30864</strain>
    </source>
</reference>
<dbReference type="Gene3D" id="3.30.70.330">
    <property type="match status" value="2"/>
</dbReference>
<dbReference type="eggNOG" id="KOG0118">
    <property type="taxonomic scope" value="Eukaryota"/>
</dbReference>
<evidence type="ECO:0000313" key="6">
    <source>
        <dbReference type="Proteomes" id="UP000008743"/>
    </source>
</evidence>
<dbReference type="InterPro" id="IPR052462">
    <property type="entry name" value="SLIRP/GR-RBP-like"/>
</dbReference>
<dbReference type="AlphaFoldDB" id="A0A0D2WMZ0"/>
<feature type="compositionally biased region" description="Low complexity" evidence="3">
    <location>
        <begin position="141"/>
        <end position="163"/>
    </location>
</feature>
<dbReference type="PANTHER" id="PTHR48027">
    <property type="entry name" value="HETEROGENEOUS NUCLEAR RIBONUCLEOPROTEIN 87F-RELATED"/>
    <property type="match status" value="1"/>
</dbReference>
<dbReference type="SUPFAM" id="SSF54928">
    <property type="entry name" value="RNA-binding domain, RBD"/>
    <property type="match status" value="2"/>
</dbReference>
<accession>A0A0D2WMZ0</accession>
<dbReference type="Pfam" id="PF00076">
    <property type="entry name" value="RRM_1"/>
    <property type="match status" value="2"/>
</dbReference>
<keyword evidence="1 2" id="KW-0694">RNA-binding</keyword>
<feature type="compositionally biased region" description="Low complexity" evidence="3">
    <location>
        <begin position="171"/>
        <end position="182"/>
    </location>
</feature>